<proteinExistence type="predicted"/>
<dbReference type="AlphaFoldDB" id="A0AAV9WWB4"/>
<keyword evidence="2" id="KW-0274">FAD</keyword>
<reference evidence="4 5" key="1">
    <citation type="submission" date="2019-10" db="EMBL/GenBank/DDBJ databases">
        <authorList>
            <person name="Palmer J.M."/>
        </authorList>
    </citation>
    <scope>NUCLEOTIDE SEQUENCE [LARGE SCALE GENOMIC DNA]</scope>
    <source>
        <strain evidence="4 5">TWF694</strain>
    </source>
</reference>
<keyword evidence="1" id="KW-0285">Flavoprotein</keyword>
<dbReference type="Pfam" id="PF13738">
    <property type="entry name" value="Pyr_redox_3"/>
    <property type="match status" value="1"/>
</dbReference>
<dbReference type="Proteomes" id="UP001365542">
    <property type="component" value="Unassembled WGS sequence"/>
</dbReference>
<sequence>MGSLSIEVARGEEEFDVVIIGAGLSGLYAARAYLEIQPSIKLVVVESLGSVGGVWSKERIYPGLNVQTAPEYFELPEFRYKEMDPPPEYNGKEFITGPSYSRYIEAWTERVGLNKYIRLNTTIRQITRHEDGVKWRCHIANDSKLVAEKLIVANGITSLPKYPDFDGSKFNKPAIHHRFFGERRTEWDNESVKNVTVYGGGKGAMDNIVALVKAGKKVKWVIRKEGRGPVWIMDSRLPNGERAENMGFCRVPSIVMPSLYRDERFSGLHYFFKQNFIGRWIAKLFMNGSKFFAMQQLKPLTENVKRAAPEIAPFWMYHVIGVDNYDIKVYDSMRNGSIEVVRDTMTGLEGDSVVLASGDKFETDAVIFATGWKASVSLFSENLELEMNLGLPSTSYTDEYLQKWKKLEEEADGRVFSDNPILKDAPEPPRIPPQESGPFRLYHYTVPTEFADRSIAFLGVAPTPATTQYAMVMGLWTAAYMAGKLDLPSKEEMEQTTAYELRFTQIRHVGLSNEFPLITFDWLAIASKFMIELGIDPYTKGGYFSEIFGAYMADDFVDLYDRWIKKHGIVGKPRDIEA</sequence>
<accession>A0AAV9WWB4</accession>
<dbReference type="EMBL" id="JAVHJO010000015">
    <property type="protein sequence ID" value="KAK6527477.1"/>
    <property type="molecule type" value="Genomic_DNA"/>
</dbReference>
<comment type="caution">
    <text evidence="4">The sequence shown here is derived from an EMBL/GenBank/DDBJ whole genome shotgun (WGS) entry which is preliminary data.</text>
</comment>
<dbReference type="GO" id="GO:0016491">
    <property type="term" value="F:oxidoreductase activity"/>
    <property type="evidence" value="ECO:0007669"/>
    <property type="project" value="UniProtKB-KW"/>
</dbReference>
<name>A0AAV9WWB4_9PEZI</name>
<evidence type="ECO:0000256" key="1">
    <source>
        <dbReference type="ARBA" id="ARBA00022630"/>
    </source>
</evidence>
<protein>
    <recommendedName>
        <fullName evidence="6">Flavin-containing monooxygenase</fullName>
    </recommendedName>
</protein>
<evidence type="ECO:0000313" key="5">
    <source>
        <dbReference type="Proteomes" id="UP001365542"/>
    </source>
</evidence>
<evidence type="ECO:0000256" key="3">
    <source>
        <dbReference type="ARBA" id="ARBA00023002"/>
    </source>
</evidence>
<evidence type="ECO:0000313" key="4">
    <source>
        <dbReference type="EMBL" id="KAK6527477.1"/>
    </source>
</evidence>
<dbReference type="Gene3D" id="3.50.50.60">
    <property type="entry name" value="FAD/NAD(P)-binding domain"/>
    <property type="match status" value="2"/>
</dbReference>
<gene>
    <name evidence="4" type="ORF">TWF694_004465</name>
</gene>
<keyword evidence="3" id="KW-0560">Oxidoreductase</keyword>
<evidence type="ECO:0000256" key="2">
    <source>
        <dbReference type="ARBA" id="ARBA00022827"/>
    </source>
</evidence>
<dbReference type="InterPro" id="IPR050346">
    <property type="entry name" value="FMO-like"/>
</dbReference>
<evidence type="ECO:0008006" key="6">
    <source>
        <dbReference type="Google" id="ProtNLM"/>
    </source>
</evidence>
<dbReference type="InterPro" id="IPR036188">
    <property type="entry name" value="FAD/NAD-bd_sf"/>
</dbReference>
<keyword evidence="5" id="KW-1185">Reference proteome</keyword>
<dbReference type="PANTHER" id="PTHR23023">
    <property type="entry name" value="DIMETHYLANILINE MONOOXYGENASE"/>
    <property type="match status" value="1"/>
</dbReference>
<organism evidence="4 5">
    <name type="scientific">Orbilia ellipsospora</name>
    <dbReference type="NCBI Taxonomy" id="2528407"/>
    <lineage>
        <taxon>Eukaryota</taxon>
        <taxon>Fungi</taxon>
        <taxon>Dikarya</taxon>
        <taxon>Ascomycota</taxon>
        <taxon>Pezizomycotina</taxon>
        <taxon>Orbiliomycetes</taxon>
        <taxon>Orbiliales</taxon>
        <taxon>Orbiliaceae</taxon>
        <taxon>Orbilia</taxon>
    </lineage>
</organism>
<dbReference type="SUPFAM" id="SSF51905">
    <property type="entry name" value="FAD/NAD(P)-binding domain"/>
    <property type="match status" value="1"/>
</dbReference>